<proteinExistence type="predicted"/>
<reference evidence="2" key="1">
    <citation type="submission" date="2020-02" db="EMBL/GenBank/DDBJ databases">
        <authorList>
            <person name="Shen X.-R."/>
            <person name="Zhang Y.-X."/>
        </authorList>
    </citation>
    <scope>NUCLEOTIDE SEQUENCE</scope>
    <source>
        <strain evidence="2">SYP-B3998</strain>
    </source>
</reference>
<feature type="chain" id="PRO_5026233906" evidence="1">
    <location>
        <begin position="26"/>
        <end position="82"/>
    </location>
</feature>
<sequence length="82" mass="9090">MKSFKSVVLSAVIVLSTLSASAAYAHPLVNLHDYNSYGSYLTALTQQYWTDGSNAHDQWELDQQNAQYEADIAAAKIYFGVK</sequence>
<dbReference type="AlphaFoldDB" id="A0A6G3ZT73"/>
<gene>
    <name evidence="2" type="ORF">GK047_01080</name>
</gene>
<accession>A0A6G3ZT73</accession>
<protein>
    <submittedName>
        <fullName evidence="2">Uncharacterized protein</fullName>
    </submittedName>
</protein>
<organism evidence="2">
    <name type="scientific">Paenibacillus sp. SYP-B3998</name>
    <dbReference type="NCBI Taxonomy" id="2678564"/>
    <lineage>
        <taxon>Bacteria</taxon>
        <taxon>Bacillati</taxon>
        <taxon>Bacillota</taxon>
        <taxon>Bacilli</taxon>
        <taxon>Bacillales</taxon>
        <taxon>Paenibacillaceae</taxon>
        <taxon>Paenibacillus</taxon>
    </lineage>
</organism>
<evidence type="ECO:0000256" key="1">
    <source>
        <dbReference type="SAM" id="SignalP"/>
    </source>
</evidence>
<dbReference type="EMBL" id="JAAIKC010000001">
    <property type="protein sequence ID" value="NEW04617.1"/>
    <property type="molecule type" value="Genomic_DNA"/>
</dbReference>
<evidence type="ECO:0000313" key="2">
    <source>
        <dbReference type="EMBL" id="NEW04617.1"/>
    </source>
</evidence>
<keyword evidence="1" id="KW-0732">Signal</keyword>
<feature type="signal peptide" evidence="1">
    <location>
        <begin position="1"/>
        <end position="25"/>
    </location>
</feature>
<comment type="caution">
    <text evidence="2">The sequence shown here is derived from an EMBL/GenBank/DDBJ whole genome shotgun (WGS) entry which is preliminary data.</text>
</comment>
<name>A0A6G3ZT73_9BACL</name>
<dbReference type="RefSeq" id="WP_163940274.1">
    <property type="nucleotide sequence ID" value="NZ_JAAIKC010000001.1"/>
</dbReference>